<dbReference type="EMBL" id="FNXT01001182">
    <property type="protein sequence ID" value="SZX73003.1"/>
    <property type="molecule type" value="Genomic_DNA"/>
</dbReference>
<dbReference type="PANTHER" id="PTHR48267:SF1">
    <property type="entry name" value="BILIRUBIN OXIDASE"/>
    <property type="match status" value="1"/>
</dbReference>
<keyword evidence="7" id="KW-1185">Reference proteome</keyword>
<feature type="domain" description="Plastocyanin-like" evidence="4">
    <location>
        <begin position="689"/>
        <end position="831"/>
    </location>
</feature>
<dbReference type="STRING" id="3088.A0A383V4T3"/>
<dbReference type="InterPro" id="IPR045087">
    <property type="entry name" value="Cu-oxidase_fam"/>
</dbReference>
<accession>A0A383V4T3</accession>
<feature type="region of interest" description="Disordered" evidence="2">
    <location>
        <begin position="86"/>
        <end position="125"/>
    </location>
</feature>
<protein>
    <recommendedName>
        <fullName evidence="4">Plastocyanin-like domain-containing protein</fullName>
    </recommendedName>
</protein>
<feature type="compositionally biased region" description="Pro residues" evidence="2">
    <location>
        <begin position="86"/>
        <end position="103"/>
    </location>
</feature>
<dbReference type="AlphaFoldDB" id="A0A383V4T3"/>
<reference evidence="5 7" key="1">
    <citation type="submission" date="2016-10" db="EMBL/GenBank/DDBJ databases">
        <authorList>
            <person name="Cai Z."/>
        </authorList>
    </citation>
    <scope>NUCLEOTIDE SEQUENCE [LARGE SCALE GENOMIC DNA]</scope>
</reference>
<dbReference type="Gene3D" id="2.60.40.420">
    <property type="entry name" value="Cupredoxins - blue copper proteins"/>
    <property type="match status" value="3"/>
</dbReference>
<dbReference type="GO" id="GO:0016491">
    <property type="term" value="F:oxidoreductase activity"/>
    <property type="evidence" value="ECO:0007669"/>
    <property type="project" value="InterPro"/>
</dbReference>
<evidence type="ECO:0000256" key="3">
    <source>
        <dbReference type="SAM" id="SignalP"/>
    </source>
</evidence>
<proteinExistence type="inferred from homology"/>
<feature type="signal peptide" evidence="3">
    <location>
        <begin position="1"/>
        <end position="28"/>
    </location>
</feature>
<comment type="similarity">
    <text evidence="1">Belongs to the multicopper oxidase family.</text>
</comment>
<evidence type="ECO:0000313" key="5">
    <source>
        <dbReference type="EMBL" id="SZX60618.1"/>
    </source>
</evidence>
<evidence type="ECO:0000313" key="7">
    <source>
        <dbReference type="Proteomes" id="UP000256970"/>
    </source>
</evidence>
<evidence type="ECO:0000256" key="2">
    <source>
        <dbReference type="SAM" id="MobiDB-lite"/>
    </source>
</evidence>
<dbReference type="InterPro" id="IPR011706">
    <property type="entry name" value="Cu-oxidase_C"/>
</dbReference>
<dbReference type="Pfam" id="PF07731">
    <property type="entry name" value="Cu-oxidase_2"/>
    <property type="match status" value="1"/>
</dbReference>
<dbReference type="InterPro" id="IPR008972">
    <property type="entry name" value="Cupredoxin"/>
</dbReference>
<gene>
    <name evidence="5" type="ORF">BQ4739_LOCUS1150</name>
    <name evidence="6" type="ORF">BQ4739_LOCUS13125</name>
</gene>
<dbReference type="GO" id="GO:0005507">
    <property type="term" value="F:copper ion binding"/>
    <property type="evidence" value="ECO:0007669"/>
    <property type="project" value="InterPro"/>
</dbReference>
<feature type="region of interest" description="Disordered" evidence="2">
    <location>
        <begin position="34"/>
        <end position="60"/>
    </location>
</feature>
<dbReference type="Proteomes" id="UP000256970">
    <property type="component" value="Unassembled WGS sequence"/>
</dbReference>
<evidence type="ECO:0000259" key="4">
    <source>
        <dbReference type="Pfam" id="PF07731"/>
    </source>
</evidence>
<feature type="chain" id="PRO_5033361426" description="Plastocyanin-like domain-containing protein" evidence="3">
    <location>
        <begin position="29"/>
        <end position="847"/>
    </location>
</feature>
<dbReference type="EMBL" id="FNXT01000081">
    <property type="protein sequence ID" value="SZX60618.1"/>
    <property type="molecule type" value="Genomic_DNA"/>
</dbReference>
<dbReference type="PANTHER" id="PTHR48267">
    <property type="entry name" value="CUPREDOXIN SUPERFAMILY PROTEIN"/>
    <property type="match status" value="1"/>
</dbReference>
<sequence>MVTANRAVARTACVLASLLLLIAAAVDGVRVNGDASSARRRLAQGNSRRGQAGIGSPCSQPKDCQPQITCCIGVCAASCSGGPIPPAASPSPPPTSSPSPAPTTPGASPGVKPSTAPAPGVSPVPPPPPPPPIYVNGPVLNPACVAKYQLPLLLPPIMPKLTGAAATNGAYDQYIISAREILQAVLPPVLPANAPPECTGYDPTAKTRVWAYGTDAGGSSTHNWPSYTIEATRGKPVQVLWGNELVDSARRYRPHLFADQLDQTLHWANPAKLGGMLDDSPCMGCPNPPGCKKAACTCNVAACTAAATSKYNGPVPLVTHVHGMEGVQDNSDGYSEAWFMPDAVNLAGYATNGTWYDILRASAQASNPGSVFGPGAATYTYPVSQRPAQLWFHDHVLGITRLNVYAGLAGFFMVRNAFPQNGPELPGLPYPPPGMGPDSAVRELPLAIQDRAFDTSNQLYYPKQDALPAGDALPTGPVPPTWVPEFFASLPDGSDATLMTVNGRVAPRHDVAKEPYRLRILNGCNAKSLIIYFSTTQPTVGAEVVTTGVLPFWVVGNEAGFFPSLVGPVTQVLLGPAERYDVIFDFSTVPGNAGSVYMLNKGPGVPFDGANVGGGTTIHQAQVMRFDVLKSRSSITFDKALRATLDAALRAEYSKAPTQLPAAPSRTRQFALLEYFGANGNPMGQFLGNVDTTNPAALQGAKQTWMDPVAAVTGTDAVEEWTVINLTGDAHPIHMHEGLFEVVKQEAVTISPTGAFTFTGQLGLPAGLLDGQIASAPCDTGTCFVRKDTTLIAPGYATTLRFKAASRPGLFMWHCHLLEHEDNEMMRPFCIGNPGYVNPHTGRTMCA</sequence>
<dbReference type="SUPFAM" id="SSF49503">
    <property type="entry name" value="Cupredoxins"/>
    <property type="match status" value="3"/>
</dbReference>
<feature type="compositionally biased region" description="Low complexity" evidence="2">
    <location>
        <begin position="104"/>
        <end position="119"/>
    </location>
</feature>
<evidence type="ECO:0000313" key="6">
    <source>
        <dbReference type="EMBL" id="SZX73003.1"/>
    </source>
</evidence>
<evidence type="ECO:0000256" key="1">
    <source>
        <dbReference type="ARBA" id="ARBA00010609"/>
    </source>
</evidence>
<organism evidence="5 7">
    <name type="scientific">Tetradesmus obliquus</name>
    <name type="common">Green alga</name>
    <name type="synonym">Acutodesmus obliquus</name>
    <dbReference type="NCBI Taxonomy" id="3088"/>
    <lineage>
        <taxon>Eukaryota</taxon>
        <taxon>Viridiplantae</taxon>
        <taxon>Chlorophyta</taxon>
        <taxon>core chlorophytes</taxon>
        <taxon>Chlorophyceae</taxon>
        <taxon>CS clade</taxon>
        <taxon>Sphaeropleales</taxon>
        <taxon>Scenedesmaceae</taxon>
        <taxon>Tetradesmus</taxon>
    </lineage>
</organism>
<name>A0A383V4T3_TETOB</name>
<keyword evidence="3" id="KW-0732">Signal</keyword>